<dbReference type="EMBL" id="AP027080">
    <property type="protein sequence ID" value="BDU74140.1"/>
    <property type="molecule type" value="Genomic_DNA"/>
</dbReference>
<keyword evidence="2" id="KW-1185">Reference proteome</keyword>
<evidence type="ECO:0000313" key="1">
    <source>
        <dbReference type="EMBL" id="BDU74140.1"/>
    </source>
</evidence>
<sequence>MFTAIEAYRRHAISAYISDGCESIRVDLRILEAINDNPARGAFDVDGAVFHHPNGRIRRTFVGASGTSHRRTLEGLLHGPTNWFHHMTALPDSYRGMVEWIEACPDQG</sequence>
<organism evidence="1 2">
    <name type="scientific">Mesoterricola silvestris</name>
    <dbReference type="NCBI Taxonomy" id="2927979"/>
    <lineage>
        <taxon>Bacteria</taxon>
        <taxon>Pseudomonadati</taxon>
        <taxon>Acidobacteriota</taxon>
        <taxon>Holophagae</taxon>
        <taxon>Holophagales</taxon>
        <taxon>Holophagaceae</taxon>
        <taxon>Mesoterricola</taxon>
    </lineage>
</organism>
<dbReference type="RefSeq" id="WP_316412810.1">
    <property type="nucleotide sequence ID" value="NZ_AP027080.1"/>
</dbReference>
<gene>
    <name evidence="1" type="ORF">METEAL_33140</name>
</gene>
<dbReference type="Proteomes" id="UP001238179">
    <property type="component" value="Chromosome"/>
</dbReference>
<evidence type="ECO:0000313" key="2">
    <source>
        <dbReference type="Proteomes" id="UP001238179"/>
    </source>
</evidence>
<reference evidence="2" key="1">
    <citation type="journal article" date="2023" name="Int. J. Syst. Evol. Microbiol.">
        <title>Mesoterricola silvestris gen. nov., sp. nov., Mesoterricola sediminis sp. nov., Geothrix oryzae sp. nov., Geothrix edaphica sp. nov., Geothrix rubra sp. nov., and Geothrix limicola sp. nov., six novel members of Acidobacteriota isolated from soils.</title>
        <authorList>
            <person name="Itoh H."/>
            <person name="Sugisawa Y."/>
            <person name="Mise K."/>
            <person name="Xu Z."/>
            <person name="Kuniyasu M."/>
            <person name="Ushijima N."/>
            <person name="Kawano K."/>
            <person name="Kobayashi E."/>
            <person name="Shiratori Y."/>
            <person name="Masuda Y."/>
            <person name="Senoo K."/>
        </authorList>
    </citation>
    <scope>NUCLEOTIDE SEQUENCE [LARGE SCALE GENOMIC DNA]</scope>
    <source>
        <strain evidence="2">W79</strain>
    </source>
</reference>
<protein>
    <submittedName>
        <fullName evidence="1">Uncharacterized protein</fullName>
    </submittedName>
</protein>
<accession>A0AA48GR24</accession>
<dbReference type="KEGG" id="msil:METEAL_33140"/>
<dbReference type="AlphaFoldDB" id="A0AA48GR24"/>
<proteinExistence type="predicted"/>
<name>A0AA48GR24_9BACT</name>